<evidence type="ECO:0000256" key="1">
    <source>
        <dbReference type="PROSITE-ProRule" id="PRU00723"/>
    </source>
</evidence>
<name>A0A9N8HIG7_9STRA</name>
<feature type="region of interest" description="Disordered" evidence="2">
    <location>
        <begin position="1"/>
        <end position="21"/>
    </location>
</feature>
<feature type="domain" description="C3H1-type" evidence="3">
    <location>
        <begin position="190"/>
        <end position="218"/>
    </location>
</feature>
<feature type="compositionally biased region" description="Polar residues" evidence="2">
    <location>
        <begin position="142"/>
        <end position="164"/>
    </location>
</feature>
<keyword evidence="1" id="KW-0862">Zinc</keyword>
<dbReference type="AlphaFoldDB" id="A0A9N8HIG7"/>
<feature type="region of interest" description="Disordered" evidence="2">
    <location>
        <begin position="112"/>
        <end position="168"/>
    </location>
</feature>
<keyword evidence="1" id="KW-0863">Zinc-finger</keyword>
<evidence type="ECO:0000313" key="4">
    <source>
        <dbReference type="EMBL" id="CAB9513475.1"/>
    </source>
</evidence>
<comment type="caution">
    <text evidence="4">The sequence shown here is derived from an EMBL/GenBank/DDBJ whole genome shotgun (WGS) entry which is preliminary data.</text>
</comment>
<gene>
    <name evidence="4" type="ORF">SEMRO_594_G172390.1</name>
</gene>
<dbReference type="GO" id="GO:0008270">
    <property type="term" value="F:zinc ion binding"/>
    <property type="evidence" value="ECO:0007669"/>
    <property type="project" value="UniProtKB-KW"/>
</dbReference>
<sequence>MAISASRQKLPRGNGGKSHSKDFFKKTNSFYLPRCPVWLEGATGGGSNPQKGIVLSCDEDSSGKRFYSARILEGCGSTGAKIRYNIPSAQLRYRPRKMEENKKMDSVAGRTGAAQGYNKPAPVKQAHPGHSKDDTNQARYPPSTSAQRASDGVTNVQANPFQNISRRRHQMERAKSILRPYLTRGRHDDNISRSVCWWYHLEGFCVKGKSCPRTHDMLTPSQARDLEDSLARAISPNGPIFSKGDGGGGFKKRHLEDSHSRDYRSDRCNDDKRRRTTTEPYTTSRPIARTEVEHFLPAFLFGADFFQEVIDSARRSLEAKYDCSIHLGPAGRSSKLLLRVVGNSKEQLWNCIHEVEIRLVNALPRKLRGRLLSQLAIANETHGRGIVYVRDPCAFNLGLGSDYRHLNVIPLGPVGNQEKYIVPWDLVQDGTIQRAHPRCHLLVVEHKNPAFPAVKPFVLISGTSHDAVKYCRADIFIRAFGPRKYAS</sequence>
<accession>A0A9N8HIG7</accession>
<proteinExistence type="predicted"/>
<dbReference type="InterPro" id="IPR000571">
    <property type="entry name" value="Znf_CCCH"/>
</dbReference>
<keyword evidence="1" id="KW-0479">Metal-binding</keyword>
<evidence type="ECO:0000256" key="2">
    <source>
        <dbReference type="SAM" id="MobiDB-lite"/>
    </source>
</evidence>
<reference evidence="4" key="1">
    <citation type="submission" date="2020-06" db="EMBL/GenBank/DDBJ databases">
        <authorList>
            <consortium name="Plant Systems Biology data submission"/>
        </authorList>
    </citation>
    <scope>NUCLEOTIDE SEQUENCE</scope>
    <source>
        <strain evidence="4">D6</strain>
    </source>
</reference>
<feature type="zinc finger region" description="C3H1-type" evidence="1">
    <location>
        <begin position="190"/>
        <end position="218"/>
    </location>
</feature>
<feature type="region of interest" description="Disordered" evidence="2">
    <location>
        <begin position="234"/>
        <end position="282"/>
    </location>
</feature>
<dbReference type="EMBL" id="CAICTM010000593">
    <property type="protein sequence ID" value="CAB9513475.1"/>
    <property type="molecule type" value="Genomic_DNA"/>
</dbReference>
<dbReference type="PROSITE" id="PS50103">
    <property type="entry name" value="ZF_C3H1"/>
    <property type="match status" value="1"/>
</dbReference>
<keyword evidence="5" id="KW-1185">Reference proteome</keyword>
<dbReference type="Proteomes" id="UP001153069">
    <property type="component" value="Unassembled WGS sequence"/>
</dbReference>
<evidence type="ECO:0000259" key="3">
    <source>
        <dbReference type="PROSITE" id="PS50103"/>
    </source>
</evidence>
<evidence type="ECO:0000313" key="5">
    <source>
        <dbReference type="Proteomes" id="UP001153069"/>
    </source>
</evidence>
<feature type="compositionally biased region" description="Basic and acidic residues" evidence="2">
    <location>
        <begin position="254"/>
        <end position="277"/>
    </location>
</feature>
<organism evidence="4 5">
    <name type="scientific">Seminavis robusta</name>
    <dbReference type="NCBI Taxonomy" id="568900"/>
    <lineage>
        <taxon>Eukaryota</taxon>
        <taxon>Sar</taxon>
        <taxon>Stramenopiles</taxon>
        <taxon>Ochrophyta</taxon>
        <taxon>Bacillariophyta</taxon>
        <taxon>Bacillariophyceae</taxon>
        <taxon>Bacillariophycidae</taxon>
        <taxon>Naviculales</taxon>
        <taxon>Naviculaceae</taxon>
        <taxon>Seminavis</taxon>
    </lineage>
</organism>
<protein>
    <recommendedName>
        <fullName evidence="3">C3H1-type domain-containing protein</fullName>
    </recommendedName>
</protein>